<reference evidence="1 2" key="1">
    <citation type="submission" date="2020-03" db="EMBL/GenBank/DDBJ databases">
        <title>Whole genome shotgun sequence of Phytohabitans flavus NBRC 107702.</title>
        <authorList>
            <person name="Komaki H."/>
            <person name="Tamura T."/>
        </authorList>
    </citation>
    <scope>NUCLEOTIDE SEQUENCE [LARGE SCALE GENOMIC DNA]</scope>
    <source>
        <strain evidence="1 2">NBRC 107702</strain>
    </source>
</reference>
<keyword evidence="2" id="KW-1185">Reference proteome</keyword>
<accession>A0A6F8XIP1</accession>
<protein>
    <submittedName>
        <fullName evidence="1">Uncharacterized protein</fullName>
    </submittedName>
</protein>
<dbReference type="KEGG" id="pfla:Pflav_000710"/>
<organism evidence="1 2">
    <name type="scientific">Phytohabitans flavus</name>
    <dbReference type="NCBI Taxonomy" id="1076124"/>
    <lineage>
        <taxon>Bacteria</taxon>
        <taxon>Bacillati</taxon>
        <taxon>Actinomycetota</taxon>
        <taxon>Actinomycetes</taxon>
        <taxon>Micromonosporales</taxon>
        <taxon>Micromonosporaceae</taxon>
    </lineage>
</organism>
<name>A0A6F8XIP1_9ACTN</name>
<reference evidence="1 2" key="2">
    <citation type="submission" date="2020-03" db="EMBL/GenBank/DDBJ databases">
        <authorList>
            <person name="Ichikawa N."/>
            <person name="Kimura A."/>
            <person name="Kitahashi Y."/>
            <person name="Uohara A."/>
        </authorList>
    </citation>
    <scope>NUCLEOTIDE SEQUENCE [LARGE SCALE GENOMIC DNA]</scope>
    <source>
        <strain evidence="1 2">NBRC 107702</strain>
    </source>
</reference>
<proteinExistence type="predicted"/>
<evidence type="ECO:0000313" key="2">
    <source>
        <dbReference type="Proteomes" id="UP000502508"/>
    </source>
</evidence>
<sequence>MAPRRVHAVVLDAEQQARLKQVIGSGRSSAVLDVYARPLDERFPVVCMDEKPRGYWLRIRIPYGSGGRPVRYLAAA</sequence>
<dbReference type="Proteomes" id="UP000502508">
    <property type="component" value="Chromosome"/>
</dbReference>
<dbReference type="AlphaFoldDB" id="A0A6F8XIP1"/>
<evidence type="ECO:0000313" key="1">
    <source>
        <dbReference type="EMBL" id="BCB73661.1"/>
    </source>
</evidence>
<gene>
    <name evidence="1" type="ORF">Pflav_000710</name>
</gene>
<dbReference type="EMBL" id="AP022870">
    <property type="protein sequence ID" value="BCB73661.1"/>
    <property type="molecule type" value="Genomic_DNA"/>
</dbReference>